<keyword evidence="3" id="KW-1185">Reference proteome</keyword>
<dbReference type="EMBL" id="BAAAFG010000005">
    <property type="protein sequence ID" value="GAA0871689.1"/>
    <property type="molecule type" value="Genomic_DNA"/>
</dbReference>
<dbReference type="Gene3D" id="3.60.15.10">
    <property type="entry name" value="Ribonuclease Z/Hydroxyacylglutathione hydrolase-like"/>
    <property type="match status" value="1"/>
</dbReference>
<reference evidence="3" key="1">
    <citation type="journal article" date="2019" name="Int. J. Syst. Evol. Microbiol.">
        <title>The Global Catalogue of Microorganisms (GCM) 10K type strain sequencing project: providing services to taxonomists for standard genome sequencing and annotation.</title>
        <authorList>
            <consortium name="The Broad Institute Genomics Platform"/>
            <consortium name="The Broad Institute Genome Sequencing Center for Infectious Disease"/>
            <person name="Wu L."/>
            <person name="Ma J."/>
        </authorList>
    </citation>
    <scope>NUCLEOTIDE SEQUENCE [LARGE SCALE GENOMIC DNA]</scope>
    <source>
        <strain evidence="3">JCM 16082</strain>
    </source>
</reference>
<feature type="domain" description="Metallo-beta-lactamase" evidence="1">
    <location>
        <begin position="42"/>
        <end position="212"/>
    </location>
</feature>
<dbReference type="Pfam" id="PF00753">
    <property type="entry name" value="Lactamase_B"/>
    <property type="match status" value="1"/>
</dbReference>
<comment type="caution">
    <text evidence="2">The sequence shown here is derived from an EMBL/GenBank/DDBJ whole genome shotgun (WGS) entry which is preliminary data.</text>
</comment>
<evidence type="ECO:0000259" key="1">
    <source>
        <dbReference type="SMART" id="SM00849"/>
    </source>
</evidence>
<dbReference type="CDD" id="cd06262">
    <property type="entry name" value="metallo-hydrolase-like_MBL-fold"/>
    <property type="match status" value="1"/>
</dbReference>
<dbReference type="SMART" id="SM00849">
    <property type="entry name" value="Lactamase_B"/>
    <property type="match status" value="1"/>
</dbReference>
<dbReference type="RefSeq" id="WP_343764295.1">
    <property type="nucleotide sequence ID" value="NZ_BAAAFG010000005.1"/>
</dbReference>
<evidence type="ECO:0000313" key="3">
    <source>
        <dbReference type="Proteomes" id="UP001500507"/>
    </source>
</evidence>
<accession>A0ABP3XV29</accession>
<dbReference type="InterPro" id="IPR036866">
    <property type="entry name" value="RibonucZ/Hydroxyglut_hydro"/>
</dbReference>
<dbReference type="Proteomes" id="UP001500507">
    <property type="component" value="Unassembled WGS sequence"/>
</dbReference>
<organism evidence="2 3">
    <name type="scientific">Gangjinia marincola</name>
    <dbReference type="NCBI Taxonomy" id="578463"/>
    <lineage>
        <taxon>Bacteria</taxon>
        <taxon>Pseudomonadati</taxon>
        <taxon>Bacteroidota</taxon>
        <taxon>Flavobacteriia</taxon>
        <taxon>Flavobacteriales</taxon>
        <taxon>Flavobacteriaceae</taxon>
        <taxon>Gangjinia</taxon>
    </lineage>
</organism>
<protein>
    <recommendedName>
        <fullName evidence="1">Metallo-beta-lactamase domain-containing protein</fullName>
    </recommendedName>
</protein>
<proteinExistence type="predicted"/>
<gene>
    <name evidence="2" type="ORF">GCM10009117_08350</name>
</gene>
<dbReference type="InterPro" id="IPR001279">
    <property type="entry name" value="Metallo-B-lactamas"/>
</dbReference>
<sequence>MSEEKLKVFSRLDQLRTAVYGHPEKILSDTFLMKIPKHVYRFGNTYAIRHLDYQKILLIDAVRPENKEALQHFKDSGYEIAGIVLTHGDLLDQAYTSLDEIANEWDTTIYMHLMDAKNQSGAVEDVMTEPDALKAFGLKVYHMPGHTSGSIMLYTGINEGMLFTGDSAVGSPYESDEYYFERPPITNEQTDYGLIEAWRSFNEPVRHMLPLHGKPQFDMTDQQQADMIRNLIKDEPTKSL</sequence>
<evidence type="ECO:0000313" key="2">
    <source>
        <dbReference type="EMBL" id="GAA0871689.1"/>
    </source>
</evidence>
<name>A0ABP3XV29_9FLAO</name>
<dbReference type="SUPFAM" id="SSF56281">
    <property type="entry name" value="Metallo-hydrolase/oxidoreductase"/>
    <property type="match status" value="1"/>
</dbReference>